<proteinExistence type="predicted"/>
<evidence type="ECO:0000313" key="2">
    <source>
        <dbReference type="Proteomes" id="UP000054632"/>
    </source>
</evidence>
<protein>
    <submittedName>
        <fullName evidence="1">Uncharacterized protein</fullName>
    </submittedName>
</protein>
<name>A0A0V1EPQ1_TRIPS</name>
<feature type="non-terminal residue" evidence="1">
    <location>
        <position position="1"/>
    </location>
</feature>
<evidence type="ECO:0000313" key="1">
    <source>
        <dbReference type="EMBL" id="KRY75490.1"/>
    </source>
</evidence>
<reference evidence="1 2" key="1">
    <citation type="submission" date="2015-01" db="EMBL/GenBank/DDBJ databases">
        <title>Evolution of Trichinella species and genotypes.</title>
        <authorList>
            <person name="Korhonen P.K."/>
            <person name="Edoardo P."/>
            <person name="Giuseppe L.R."/>
            <person name="Gasser R.B."/>
        </authorList>
    </citation>
    <scope>NUCLEOTIDE SEQUENCE [LARGE SCALE GENOMIC DNA]</scope>
    <source>
        <strain evidence="1">ISS13</strain>
    </source>
</reference>
<dbReference type="EMBL" id="JYDR01000018">
    <property type="protein sequence ID" value="KRY75490.1"/>
    <property type="molecule type" value="Genomic_DNA"/>
</dbReference>
<sequence>LCICSTRCTSKTVADYILLIIHLTSGFKLNFSTSMPRSCFKIIKSRKNLCLLSVLNSYNSRTCLPENILPVVIHMVLSYFDIVDLSGTTAFLRFQGALGLNCILHLFISLDAHYFMQ</sequence>
<dbReference type="AlphaFoldDB" id="A0A0V1EPQ1"/>
<organism evidence="1 2">
    <name type="scientific">Trichinella pseudospiralis</name>
    <name type="common">Parasitic roundworm</name>
    <dbReference type="NCBI Taxonomy" id="6337"/>
    <lineage>
        <taxon>Eukaryota</taxon>
        <taxon>Metazoa</taxon>
        <taxon>Ecdysozoa</taxon>
        <taxon>Nematoda</taxon>
        <taxon>Enoplea</taxon>
        <taxon>Dorylaimia</taxon>
        <taxon>Trichinellida</taxon>
        <taxon>Trichinellidae</taxon>
        <taxon>Trichinella</taxon>
    </lineage>
</organism>
<gene>
    <name evidence="1" type="ORF">T4A_9156</name>
</gene>
<accession>A0A0V1EPQ1</accession>
<dbReference type="Proteomes" id="UP000054632">
    <property type="component" value="Unassembled WGS sequence"/>
</dbReference>
<comment type="caution">
    <text evidence="1">The sequence shown here is derived from an EMBL/GenBank/DDBJ whole genome shotgun (WGS) entry which is preliminary data.</text>
</comment>